<proteinExistence type="predicted"/>
<dbReference type="AlphaFoldDB" id="A0A9D1TAQ0"/>
<keyword evidence="1" id="KW-0472">Membrane</keyword>
<name>A0A9D1TAQ0_9FIRM</name>
<protein>
    <recommendedName>
        <fullName evidence="4">Pilus assembly protein</fullName>
    </recommendedName>
</protein>
<dbReference type="EMBL" id="DVOO01000027">
    <property type="protein sequence ID" value="HIV25826.1"/>
    <property type="molecule type" value="Genomic_DNA"/>
</dbReference>
<evidence type="ECO:0000313" key="3">
    <source>
        <dbReference type="Proteomes" id="UP000824169"/>
    </source>
</evidence>
<reference evidence="2" key="1">
    <citation type="submission" date="2020-10" db="EMBL/GenBank/DDBJ databases">
        <authorList>
            <person name="Gilroy R."/>
        </authorList>
    </citation>
    <scope>NUCLEOTIDE SEQUENCE</scope>
    <source>
        <strain evidence="2">CHK188-20938</strain>
    </source>
</reference>
<sequence>MELKRIRWKRGSFTVEAAFVVPMAWFCTGLLLAINFYVHNRVWYQAAAWEAVLAGNGREGQQEGAGPAALAGEKLEARLEEQIMPGELPGHWIREAGEGMEIRLTGQVFSLGSRKILEYEAAAEAQRVRPVSFLRKHRVLQMTAGIME</sequence>
<evidence type="ECO:0000313" key="2">
    <source>
        <dbReference type="EMBL" id="HIV25826.1"/>
    </source>
</evidence>
<keyword evidence="1" id="KW-1133">Transmembrane helix</keyword>
<comment type="caution">
    <text evidence="2">The sequence shown here is derived from an EMBL/GenBank/DDBJ whole genome shotgun (WGS) entry which is preliminary data.</text>
</comment>
<evidence type="ECO:0008006" key="4">
    <source>
        <dbReference type="Google" id="ProtNLM"/>
    </source>
</evidence>
<keyword evidence="1" id="KW-0812">Transmembrane</keyword>
<reference evidence="2" key="2">
    <citation type="journal article" date="2021" name="PeerJ">
        <title>Extensive microbial diversity within the chicken gut microbiome revealed by metagenomics and culture.</title>
        <authorList>
            <person name="Gilroy R."/>
            <person name="Ravi A."/>
            <person name="Getino M."/>
            <person name="Pursley I."/>
            <person name="Horton D.L."/>
            <person name="Alikhan N.F."/>
            <person name="Baker D."/>
            <person name="Gharbi K."/>
            <person name="Hall N."/>
            <person name="Watson M."/>
            <person name="Adriaenssens E.M."/>
            <person name="Foster-Nyarko E."/>
            <person name="Jarju S."/>
            <person name="Secka A."/>
            <person name="Antonio M."/>
            <person name="Oren A."/>
            <person name="Chaudhuri R.R."/>
            <person name="La Ragione R."/>
            <person name="Hildebrand F."/>
            <person name="Pallen M.J."/>
        </authorList>
    </citation>
    <scope>NUCLEOTIDE SEQUENCE</scope>
    <source>
        <strain evidence="2">CHK188-20938</strain>
    </source>
</reference>
<gene>
    <name evidence="2" type="ORF">IAB71_08665</name>
</gene>
<organism evidence="2 3">
    <name type="scientific">Candidatus Scatomonas pullistercoris</name>
    <dbReference type="NCBI Taxonomy" id="2840920"/>
    <lineage>
        <taxon>Bacteria</taxon>
        <taxon>Bacillati</taxon>
        <taxon>Bacillota</taxon>
        <taxon>Clostridia</taxon>
        <taxon>Lachnospirales</taxon>
        <taxon>Lachnospiraceae</taxon>
        <taxon>Lachnospiraceae incertae sedis</taxon>
        <taxon>Candidatus Scatomonas</taxon>
    </lineage>
</organism>
<accession>A0A9D1TAQ0</accession>
<evidence type="ECO:0000256" key="1">
    <source>
        <dbReference type="SAM" id="Phobius"/>
    </source>
</evidence>
<dbReference type="Proteomes" id="UP000824169">
    <property type="component" value="Unassembled WGS sequence"/>
</dbReference>
<feature type="transmembrane region" description="Helical" evidence="1">
    <location>
        <begin position="12"/>
        <end position="38"/>
    </location>
</feature>